<evidence type="ECO:0000313" key="12">
    <source>
        <dbReference type="Proteomes" id="UP001308179"/>
    </source>
</evidence>
<dbReference type="SUPFAM" id="SSF51905">
    <property type="entry name" value="FAD/NAD(P)-binding domain"/>
    <property type="match status" value="3"/>
</dbReference>
<keyword evidence="5" id="KW-0274">FAD</keyword>
<dbReference type="Pfam" id="PF00743">
    <property type="entry name" value="FMO-like"/>
    <property type="match status" value="1"/>
</dbReference>
<keyword evidence="12" id="KW-1185">Reference proteome</keyword>
<dbReference type="PANTHER" id="PTHR42877:SF7">
    <property type="entry name" value="FLAVIN-BINDING MONOOXYGENASE-RELATED"/>
    <property type="match status" value="1"/>
</dbReference>
<keyword evidence="6 10" id="KW-1133">Transmembrane helix</keyword>
<gene>
    <name evidence="11" type="ORF">LTR32_005124</name>
</gene>
<dbReference type="EMBL" id="JAVRRR010000413">
    <property type="protein sequence ID" value="KAK5142561.1"/>
    <property type="molecule type" value="Genomic_DNA"/>
</dbReference>
<dbReference type="Pfam" id="PF08551">
    <property type="entry name" value="DUF1751"/>
    <property type="match status" value="1"/>
</dbReference>
<dbReference type="Gene3D" id="1.20.1540.10">
    <property type="entry name" value="Rhomboid-like"/>
    <property type="match status" value="1"/>
</dbReference>
<keyword evidence="3" id="KW-0285">Flavoprotein</keyword>
<evidence type="ECO:0000256" key="3">
    <source>
        <dbReference type="ARBA" id="ARBA00022630"/>
    </source>
</evidence>
<evidence type="ECO:0000256" key="8">
    <source>
        <dbReference type="ARBA" id="ARBA00023136"/>
    </source>
</evidence>
<feature type="transmembrane region" description="Helical" evidence="10">
    <location>
        <begin position="115"/>
        <end position="134"/>
    </location>
</feature>
<evidence type="ECO:0000256" key="5">
    <source>
        <dbReference type="ARBA" id="ARBA00022827"/>
    </source>
</evidence>
<feature type="region of interest" description="Disordered" evidence="9">
    <location>
        <begin position="292"/>
        <end position="314"/>
    </location>
</feature>
<accession>A0ABR0L3V5</accession>
<evidence type="ECO:0000256" key="10">
    <source>
        <dbReference type="SAM" id="Phobius"/>
    </source>
</evidence>
<keyword evidence="7" id="KW-0560">Oxidoreductase</keyword>
<evidence type="ECO:0000256" key="1">
    <source>
        <dbReference type="ARBA" id="ARBA00004141"/>
    </source>
</evidence>
<evidence type="ECO:0000256" key="7">
    <source>
        <dbReference type="ARBA" id="ARBA00023002"/>
    </source>
</evidence>
<dbReference type="InterPro" id="IPR020946">
    <property type="entry name" value="Flavin_mOase-like"/>
</dbReference>
<evidence type="ECO:0000256" key="4">
    <source>
        <dbReference type="ARBA" id="ARBA00022692"/>
    </source>
</evidence>
<keyword evidence="4 10" id="KW-0812">Transmembrane</keyword>
<dbReference type="SUPFAM" id="SSF144091">
    <property type="entry name" value="Rhomboid-like"/>
    <property type="match status" value="1"/>
</dbReference>
<evidence type="ECO:0000256" key="2">
    <source>
        <dbReference type="ARBA" id="ARBA00010139"/>
    </source>
</evidence>
<comment type="caution">
    <text evidence="11">The sequence shown here is derived from an EMBL/GenBank/DDBJ whole genome shotgun (WGS) entry which is preliminary data.</text>
</comment>
<evidence type="ECO:0000313" key="11">
    <source>
        <dbReference type="EMBL" id="KAK5142561.1"/>
    </source>
</evidence>
<name>A0ABR0L3V5_9PEZI</name>
<sequence length="956" mass="106909">MAPRINLPPLTRTLLLINIALSILNASLRLNRWRHELDTLSPAKTMMSTNYLSSPQWAIPYLALVPTKSIRYPWTFLTAAWVENNLLSLAISASVIWFGGKYLERAWGSKEFGKFVIFVTVIPNVLAFGVYGMWHAMTGTPEFPTPVQGLLALEAGFLVALKQLVPEHTVSLFRGSLRVRIKHFPALFTLANMICGPLLGTDTALWLSLLGFMTGWIYLRFFQVTNISGVSATGGAGAVMKGDASDTFAFVAFFPDALHPFLSPVCDTIYAILVTLKLCAPLSEQAVEVGNENAASRSEGLPSIMDGGPEEGGRRAEADRRRALALRALDQRLNAAAATRTASTSAGSTAVAQVNGNGPHTNGESKAAPWLLHDTPIENQRPIKVIVIGAGYSGVYCAIRIPERIRNCELVVYEKNEGVGGTWYENKYPGAACDVPSHSYQFSFNPKVDWSALYAPSQEIRDYIEESAKKYGADRFIKLQHEVKDCEWNQQEGLWHIKVQRPNGEIFEDTCNVLISARGNLNNRQWPDIEGLRSFKGETMHSSQWNEKYDFTNKRVAVIGSGSSAIQIIPKLQKIPGTTLNCFIRSRTWISPPLGQSIQDKMGMGDKFTFAPDFVEKLKDDPEEWLKFRLMVEADANNIHAVTLKGTPIQLGAQKMFEEGMKARLQKKPEYFDWLKPGFSPGCRRLTPGPGFLEALSEDNVNFIRDKITRIEPEGVVTEDGKLHEIDVLVCATGFYASAAPPFRTAGLDGETLQNHWKKRATNYLSLATDNFPNHFFMLGPNGAIGEGSLTMMIETTGSYILKAVRKLQKENIKSMVIKHERVRDFTQYCDTYFRGTVFMDECQSWYRKDGQGRSGPFVTGLWPGSCIHCIEALRSPRWEDYSYTYMPEPESANKGVVNQMAWLGNGWGMNQLAAEPREVDLGFYLTPMFQERDLGVPVVGRPEENEQYRIRPWSY</sequence>
<evidence type="ECO:0000256" key="6">
    <source>
        <dbReference type="ARBA" id="ARBA00022989"/>
    </source>
</evidence>
<keyword evidence="8 10" id="KW-0472">Membrane</keyword>
<dbReference type="PRINTS" id="PR00469">
    <property type="entry name" value="PNDRDTASEII"/>
</dbReference>
<comment type="subcellular location">
    <subcellularLocation>
        <location evidence="1">Membrane</location>
        <topology evidence="1">Multi-pass membrane protein</topology>
    </subcellularLocation>
</comment>
<dbReference type="PANTHER" id="PTHR42877">
    <property type="entry name" value="L-ORNITHINE N(5)-MONOOXYGENASE-RELATED"/>
    <property type="match status" value="1"/>
</dbReference>
<feature type="transmembrane region" description="Helical" evidence="10">
    <location>
        <begin position="86"/>
        <end position="103"/>
    </location>
</feature>
<proteinExistence type="inferred from homology"/>
<dbReference type="InterPro" id="IPR035952">
    <property type="entry name" value="Rhomboid-like_sf"/>
</dbReference>
<dbReference type="InterPro" id="IPR036188">
    <property type="entry name" value="FAD/NAD-bd_sf"/>
</dbReference>
<dbReference type="SMART" id="SM01160">
    <property type="entry name" value="DUF1751"/>
    <property type="match status" value="1"/>
</dbReference>
<comment type="similarity">
    <text evidence="2">Belongs to the FAD-binding monooxygenase family.</text>
</comment>
<dbReference type="InterPro" id="IPR051209">
    <property type="entry name" value="FAD-bind_Monooxygenase_sf"/>
</dbReference>
<protein>
    <recommendedName>
        <fullName evidence="13">FAD/NAD(P)-binding domain-containing protein</fullName>
    </recommendedName>
</protein>
<feature type="transmembrane region" description="Helical" evidence="10">
    <location>
        <begin position="12"/>
        <end position="30"/>
    </location>
</feature>
<evidence type="ECO:0008006" key="13">
    <source>
        <dbReference type="Google" id="ProtNLM"/>
    </source>
</evidence>
<dbReference type="Gene3D" id="3.50.50.60">
    <property type="entry name" value="FAD/NAD(P)-binding domain"/>
    <property type="match status" value="2"/>
</dbReference>
<organism evidence="11 12">
    <name type="scientific">Rachicladosporium monterosium</name>
    <dbReference type="NCBI Taxonomy" id="1507873"/>
    <lineage>
        <taxon>Eukaryota</taxon>
        <taxon>Fungi</taxon>
        <taxon>Dikarya</taxon>
        <taxon>Ascomycota</taxon>
        <taxon>Pezizomycotina</taxon>
        <taxon>Dothideomycetes</taxon>
        <taxon>Dothideomycetidae</taxon>
        <taxon>Cladosporiales</taxon>
        <taxon>Cladosporiaceae</taxon>
        <taxon>Rachicladosporium</taxon>
    </lineage>
</organism>
<dbReference type="InterPro" id="IPR013861">
    <property type="entry name" value="TMEM115/Pdh1/Rbl19"/>
</dbReference>
<evidence type="ECO:0000256" key="9">
    <source>
        <dbReference type="SAM" id="MobiDB-lite"/>
    </source>
</evidence>
<reference evidence="11 12" key="1">
    <citation type="submission" date="2023-08" db="EMBL/GenBank/DDBJ databases">
        <title>Black Yeasts Isolated from many extreme environments.</title>
        <authorList>
            <person name="Coleine C."/>
            <person name="Stajich J.E."/>
            <person name="Selbmann L."/>
        </authorList>
    </citation>
    <scope>NUCLEOTIDE SEQUENCE [LARGE SCALE GENOMIC DNA]</scope>
    <source>
        <strain evidence="11 12">CCFEE 5386</strain>
    </source>
</reference>
<dbReference type="Proteomes" id="UP001308179">
    <property type="component" value="Unassembled WGS sequence"/>
</dbReference>